<feature type="domain" description="HTH merR-type" evidence="6">
    <location>
        <begin position="1"/>
        <end position="68"/>
    </location>
</feature>
<keyword evidence="8" id="KW-1185">Reference proteome</keyword>
<dbReference type="Proteomes" id="UP000219467">
    <property type="component" value="Unassembled WGS sequence"/>
</dbReference>
<dbReference type="PROSITE" id="PS50937">
    <property type="entry name" value="HTH_MERR_2"/>
    <property type="match status" value="1"/>
</dbReference>
<protein>
    <submittedName>
        <fullName evidence="7">Transcriptional regulator</fullName>
    </submittedName>
</protein>
<dbReference type="RefSeq" id="WP_097030379.1">
    <property type="nucleotide sequence ID" value="NZ_OAOQ01000006.1"/>
</dbReference>
<name>A0A285CSQ0_9RHOB</name>
<keyword evidence="3" id="KW-0805">Transcription regulation</keyword>
<comment type="subcellular location">
    <subcellularLocation>
        <location evidence="1">Cytoplasm</location>
    </subcellularLocation>
</comment>
<accession>A0A285CSQ0</accession>
<dbReference type="NCBIfam" id="TIGR02044">
    <property type="entry name" value="CueR"/>
    <property type="match status" value="1"/>
</dbReference>
<dbReference type="PRINTS" id="PR00040">
    <property type="entry name" value="HTHMERR"/>
</dbReference>
<dbReference type="GO" id="GO:0045893">
    <property type="term" value="P:positive regulation of DNA-templated transcription"/>
    <property type="evidence" value="ECO:0007669"/>
    <property type="project" value="InterPro"/>
</dbReference>
<dbReference type="PANTHER" id="PTHR30204">
    <property type="entry name" value="REDOX-CYCLING DRUG-SENSING TRANSCRIPTIONAL ACTIVATOR SOXR"/>
    <property type="match status" value="1"/>
</dbReference>
<dbReference type="Pfam" id="PF09278">
    <property type="entry name" value="MerR-DNA-bind"/>
    <property type="match status" value="1"/>
</dbReference>
<evidence type="ECO:0000259" key="6">
    <source>
        <dbReference type="PROSITE" id="PS50937"/>
    </source>
</evidence>
<evidence type="ECO:0000256" key="5">
    <source>
        <dbReference type="ARBA" id="ARBA00023163"/>
    </source>
</evidence>
<keyword evidence="4" id="KW-0238">DNA-binding</keyword>
<dbReference type="Pfam" id="PF00376">
    <property type="entry name" value="MerR"/>
    <property type="match status" value="1"/>
</dbReference>
<dbReference type="SMART" id="SM00422">
    <property type="entry name" value="HTH_MERR"/>
    <property type="match status" value="1"/>
</dbReference>
<dbReference type="InterPro" id="IPR015358">
    <property type="entry name" value="Tscrpt_reg_MerR_DNA-bd"/>
</dbReference>
<dbReference type="AlphaFoldDB" id="A0A285CSQ0"/>
<evidence type="ECO:0000256" key="4">
    <source>
        <dbReference type="ARBA" id="ARBA00023125"/>
    </source>
</evidence>
<evidence type="ECO:0000256" key="1">
    <source>
        <dbReference type="ARBA" id="ARBA00004496"/>
    </source>
</evidence>
<organism evidence="7 8">
    <name type="scientific">Cereibacter ovatus</name>
    <dbReference type="NCBI Taxonomy" id="439529"/>
    <lineage>
        <taxon>Bacteria</taxon>
        <taxon>Pseudomonadati</taxon>
        <taxon>Pseudomonadota</taxon>
        <taxon>Alphaproteobacteria</taxon>
        <taxon>Rhodobacterales</taxon>
        <taxon>Paracoccaceae</taxon>
        <taxon>Cereibacter</taxon>
    </lineage>
</organism>
<dbReference type="GO" id="GO:0005507">
    <property type="term" value="F:copper ion binding"/>
    <property type="evidence" value="ECO:0007669"/>
    <property type="project" value="InterPro"/>
</dbReference>
<dbReference type="PANTHER" id="PTHR30204:SF94">
    <property type="entry name" value="HEAVY METAL-DEPENDENT TRANSCRIPTIONAL REGULATOR HI_0293-RELATED"/>
    <property type="match status" value="1"/>
</dbReference>
<sequence length="142" mass="15584">MNIKEAAARSGLPAKTIRYYEDIGLVRPLRGPNGYRRFRDADLHKLGFLGRARSLGFTIEECRTLLALWEDRARASADVKQLAERHLVRISDKIAELQAMQATLSHLVQACAGDDRPDCPILEGLAPGCCHRTGGPPHGPSA</sequence>
<dbReference type="InterPro" id="IPR047057">
    <property type="entry name" value="MerR_fam"/>
</dbReference>
<evidence type="ECO:0000313" key="8">
    <source>
        <dbReference type="Proteomes" id="UP000219467"/>
    </source>
</evidence>
<dbReference type="CDD" id="cd01108">
    <property type="entry name" value="HTH_CueR"/>
    <property type="match status" value="1"/>
</dbReference>
<dbReference type="EMBL" id="OAOQ01000006">
    <property type="protein sequence ID" value="SNX70562.1"/>
    <property type="molecule type" value="Genomic_DNA"/>
</dbReference>
<dbReference type="GO" id="GO:0003677">
    <property type="term" value="F:DNA binding"/>
    <property type="evidence" value="ECO:0007669"/>
    <property type="project" value="UniProtKB-KW"/>
</dbReference>
<reference evidence="8" key="1">
    <citation type="submission" date="2017-08" db="EMBL/GenBank/DDBJ databases">
        <authorList>
            <person name="Varghese N."/>
            <person name="Submissions S."/>
        </authorList>
    </citation>
    <scope>NUCLEOTIDE SEQUENCE [LARGE SCALE GENOMIC DNA]</scope>
    <source>
        <strain evidence="8">JA234</strain>
    </source>
</reference>
<gene>
    <name evidence="7" type="ORF">SAMN05878503_106107</name>
</gene>
<dbReference type="OrthoDB" id="9802944at2"/>
<keyword evidence="2" id="KW-0963">Cytoplasm</keyword>
<dbReference type="InterPro" id="IPR000551">
    <property type="entry name" value="MerR-type_HTH_dom"/>
</dbReference>
<dbReference type="SUPFAM" id="SSF46955">
    <property type="entry name" value="Putative DNA-binding domain"/>
    <property type="match status" value="1"/>
</dbReference>
<evidence type="ECO:0000313" key="7">
    <source>
        <dbReference type="EMBL" id="SNX70562.1"/>
    </source>
</evidence>
<proteinExistence type="predicted"/>
<dbReference type="GO" id="GO:0005737">
    <property type="term" value="C:cytoplasm"/>
    <property type="evidence" value="ECO:0007669"/>
    <property type="project" value="UniProtKB-SubCell"/>
</dbReference>
<keyword evidence="5" id="KW-0804">Transcription</keyword>
<dbReference type="Gene3D" id="1.10.1660.10">
    <property type="match status" value="1"/>
</dbReference>
<dbReference type="InterPro" id="IPR011789">
    <property type="entry name" value="CueR"/>
</dbReference>
<dbReference type="InterPro" id="IPR009061">
    <property type="entry name" value="DNA-bd_dom_put_sf"/>
</dbReference>
<dbReference type="GO" id="GO:0003700">
    <property type="term" value="F:DNA-binding transcription factor activity"/>
    <property type="evidence" value="ECO:0007669"/>
    <property type="project" value="InterPro"/>
</dbReference>
<evidence type="ECO:0000256" key="2">
    <source>
        <dbReference type="ARBA" id="ARBA00022490"/>
    </source>
</evidence>
<evidence type="ECO:0000256" key="3">
    <source>
        <dbReference type="ARBA" id="ARBA00023015"/>
    </source>
</evidence>